<dbReference type="RefSeq" id="WP_146402970.1">
    <property type="nucleotide sequence ID" value="NZ_SJPQ01000004.1"/>
</dbReference>
<protein>
    <submittedName>
        <fullName evidence="1">Uncharacterized protein</fullName>
    </submittedName>
</protein>
<name>A0A5C5ZIM2_9BACT</name>
<keyword evidence="2" id="KW-1185">Reference proteome</keyword>
<gene>
    <name evidence="1" type="ORF">Mal64_36770</name>
</gene>
<dbReference type="AlphaFoldDB" id="A0A5C5ZIM2"/>
<sequence length="78" mass="8961">MSILCRIDDKHVPLYRVMWVAATPHYCGEEDCLREGSYEVRLEQEESVWAKAPEHEELLAKLESWQGGLGGGDEGRNW</sequence>
<accession>A0A5C5ZIM2</accession>
<reference evidence="1 2" key="1">
    <citation type="submission" date="2019-02" db="EMBL/GenBank/DDBJ databases">
        <title>Deep-cultivation of Planctomycetes and their phenomic and genomic characterization uncovers novel biology.</title>
        <authorList>
            <person name="Wiegand S."/>
            <person name="Jogler M."/>
            <person name="Boedeker C."/>
            <person name="Pinto D."/>
            <person name="Vollmers J."/>
            <person name="Rivas-Marin E."/>
            <person name="Kohn T."/>
            <person name="Peeters S.H."/>
            <person name="Heuer A."/>
            <person name="Rast P."/>
            <person name="Oberbeckmann S."/>
            <person name="Bunk B."/>
            <person name="Jeske O."/>
            <person name="Meyerdierks A."/>
            <person name="Storesund J.E."/>
            <person name="Kallscheuer N."/>
            <person name="Luecker S."/>
            <person name="Lage O.M."/>
            <person name="Pohl T."/>
            <person name="Merkel B.J."/>
            <person name="Hornburger P."/>
            <person name="Mueller R.-W."/>
            <person name="Bruemmer F."/>
            <person name="Labrenz M."/>
            <person name="Spormann A.M."/>
            <person name="Op Den Camp H."/>
            <person name="Overmann J."/>
            <person name="Amann R."/>
            <person name="Jetten M.S.M."/>
            <person name="Mascher T."/>
            <person name="Medema M.H."/>
            <person name="Devos D.P."/>
            <person name="Kaster A.-K."/>
            <person name="Ovreas L."/>
            <person name="Rohde M."/>
            <person name="Galperin M.Y."/>
            <person name="Jogler C."/>
        </authorList>
    </citation>
    <scope>NUCLEOTIDE SEQUENCE [LARGE SCALE GENOMIC DNA]</scope>
    <source>
        <strain evidence="1 2">Mal64</strain>
    </source>
</reference>
<organism evidence="1 2">
    <name type="scientific">Pseudobythopirellula maris</name>
    <dbReference type="NCBI Taxonomy" id="2527991"/>
    <lineage>
        <taxon>Bacteria</taxon>
        <taxon>Pseudomonadati</taxon>
        <taxon>Planctomycetota</taxon>
        <taxon>Planctomycetia</taxon>
        <taxon>Pirellulales</taxon>
        <taxon>Lacipirellulaceae</taxon>
        <taxon>Pseudobythopirellula</taxon>
    </lineage>
</organism>
<dbReference type="EMBL" id="SJPQ01000004">
    <property type="protein sequence ID" value="TWT86847.1"/>
    <property type="molecule type" value="Genomic_DNA"/>
</dbReference>
<evidence type="ECO:0000313" key="2">
    <source>
        <dbReference type="Proteomes" id="UP000315440"/>
    </source>
</evidence>
<dbReference type="OrthoDB" id="291034at2"/>
<comment type="caution">
    <text evidence="1">The sequence shown here is derived from an EMBL/GenBank/DDBJ whole genome shotgun (WGS) entry which is preliminary data.</text>
</comment>
<proteinExistence type="predicted"/>
<evidence type="ECO:0000313" key="1">
    <source>
        <dbReference type="EMBL" id="TWT86847.1"/>
    </source>
</evidence>
<dbReference type="Proteomes" id="UP000315440">
    <property type="component" value="Unassembled WGS sequence"/>
</dbReference>